<feature type="region of interest" description="Disordered" evidence="1">
    <location>
        <begin position="434"/>
        <end position="459"/>
    </location>
</feature>
<dbReference type="InterPro" id="IPR021109">
    <property type="entry name" value="Peptidase_aspartic_dom_sf"/>
</dbReference>
<name>A0ABM3R869_SPIOL</name>
<feature type="region of interest" description="Disordered" evidence="1">
    <location>
        <begin position="316"/>
        <end position="361"/>
    </location>
</feature>
<sequence length="646" mass="73317">MPLRSNVWRAGESSRPQDSRGISLAPERSGTNRGLPTSLPRRDQVTRPPSRGYPPVVLRPASRRQEYYEAESELSATGSIPVMEDPPFFPSTRQTQMTPNRVSLRPRLLTSRREPTYHIQQGLNNLTLRHMSTPFSEDIMNAPKEPKVKTPTIEAYDGTIDPDMHLVAYRHHMYVQGTNKATWCKYFPATLKGVASKWFERLLPGSIASFNELQTLFSTRFMAHKEERKTSMHLGRIQQGKDESLRSYVKCFNLEAGQIPEMPDGVSFDNFIRGLKKGSFKFDLVKKSVRTMAEALDEAEAFIHATEICSASKDGRIGEATDSSGKKDKIDRKAPRVNGTWALSKEHDNNSPGHKRERPQEREYFEYNTDLLTKLKDVRTRYDLERPFPMKSPAESRDPKLYCQFHEDIGHETKNCRSLKRALDGLASKGHLKNYLQRNSHGSGKSQYKKNKSPVMLSGKSPLDPFPRIEICESDGGRIATLHDDPLVVEFKISNMRVKRILIDTRSSFDIMSLECLNRLAHDPKTMDSIHYPIIGFGGSIMHPVGVITLPVWIGDRKDGRKMEVNFLIVKDLTAYNVILGPPTLNKIKVVVVTHLMLLKFVCDDGAIGTIHGNQQQARDCYLTTLNPSAWKKDSAEARSKRKHEE</sequence>
<evidence type="ECO:0000259" key="2">
    <source>
        <dbReference type="Pfam" id="PF03732"/>
    </source>
</evidence>
<dbReference type="InterPro" id="IPR005162">
    <property type="entry name" value="Retrotrans_gag_dom"/>
</dbReference>
<dbReference type="Proteomes" id="UP000813463">
    <property type="component" value="Chromosome 2"/>
</dbReference>
<reference evidence="3" key="1">
    <citation type="journal article" date="2021" name="Nat. Commun.">
        <title>Genomic analyses provide insights into spinach domestication and the genetic basis of agronomic traits.</title>
        <authorList>
            <person name="Cai X."/>
            <person name="Sun X."/>
            <person name="Xu C."/>
            <person name="Sun H."/>
            <person name="Wang X."/>
            <person name="Ge C."/>
            <person name="Zhang Z."/>
            <person name="Wang Q."/>
            <person name="Fei Z."/>
            <person name="Jiao C."/>
            <person name="Wang Q."/>
        </authorList>
    </citation>
    <scope>NUCLEOTIDE SEQUENCE [LARGE SCALE GENOMIC DNA]</scope>
    <source>
        <strain evidence="3">cv. Varoflay</strain>
    </source>
</reference>
<dbReference type="GeneID" id="130467336"/>
<dbReference type="RefSeq" id="XP_056691802.1">
    <property type="nucleotide sequence ID" value="XM_056835824.1"/>
</dbReference>
<accession>A0ABM3R869</accession>
<evidence type="ECO:0000256" key="1">
    <source>
        <dbReference type="SAM" id="MobiDB-lite"/>
    </source>
</evidence>
<protein>
    <recommendedName>
        <fullName evidence="2">Retrotransposon gag domain-containing protein</fullName>
    </recommendedName>
</protein>
<dbReference type="PANTHER" id="PTHR33223:SF10">
    <property type="entry name" value="AMINOTRANSFERASE-LIKE PLANT MOBILE DOMAIN-CONTAINING PROTEIN"/>
    <property type="match status" value="1"/>
</dbReference>
<feature type="region of interest" description="Disordered" evidence="1">
    <location>
        <begin position="1"/>
        <end position="60"/>
    </location>
</feature>
<gene>
    <name evidence="4" type="primary">LOC130467336</name>
</gene>
<keyword evidence="3" id="KW-1185">Reference proteome</keyword>
<evidence type="ECO:0000313" key="3">
    <source>
        <dbReference type="Proteomes" id="UP000813463"/>
    </source>
</evidence>
<dbReference type="Gene3D" id="2.40.70.10">
    <property type="entry name" value="Acid Proteases"/>
    <property type="match status" value="1"/>
</dbReference>
<feature type="compositionally biased region" description="Basic and acidic residues" evidence="1">
    <location>
        <begin position="316"/>
        <end position="334"/>
    </location>
</feature>
<proteinExistence type="predicted"/>
<feature type="domain" description="Retrotransposon gag" evidence="2">
    <location>
        <begin position="185"/>
        <end position="276"/>
    </location>
</feature>
<feature type="compositionally biased region" description="Polar residues" evidence="1">
    <location>
        <begin position="436"/>
        <end position="446"/>
    </location>
</feature>
<dbReference type="Pfam" id="PF03732">
    <property type="entry name" value="Retrotrans_gag"/>
    <property type="match status" value="1"/>
</dbReference>
<reference evidence="4" key="2">
    <citation type="submission" date="2025-08" db="UniProtKB">
        <authorList>
            <consortium name="RefSeq"/>
        </authorList>
    </citation>
    <scope>IDENTIFICATION</scope>
    <source>
        <tissue evidence="4">Leaf</tissue>
    </source>
</reference>
<evidence type="ECO:0000313" key="4">
    <source>
        <dbReference type="RefSeq" id="XP_056691802.1"/>
    </source>
</evidence>
<organism evidence="3 4">
    <name type="scientific">Spinacia oleracea</name>
    <name type="common">Spinach</name>
    <dbReference type="NCBI Taxonomy" id="3562"/>
    <lineage>
        <taxon>Eukaryota</taxon>
        <taxon>Viridiplantae</taxon>
        <taxon>Streptophyta</taxon>
        <taxon>Embryophyta</taxon>
        <taxon>Tracheophyta</taxon>
        <taxon>Spermatophyta</taxon>
        <taxon>Magnoliopsida</taxon>
        <taxon>eudicotyledons</taxon>
        <taxon>Gunneridae</taxon>
        <taxon>Pentapetalae</taxon>
        <taxon>Caryophyllales</taxon>
        <taxon>Chenopodiaceae</taxon>
        <taxon>Chenopodioideae</taxon>
        <taxon>Anserineae</taxon>
        <taxon>Spinacia</taxon>
    </lineage>
</organism>
<dbReference type="PANTHER" id="PTHR33223">
    <property type="entry name" value="CCHC-TYPE DOMAIN-CONTAINING PROTEIN"/>
    <property type="match status" value="1"/>
</dbReference>
<dbReference type="CDD" id="cd00303">
    <property type="entry name" value="retropepsin_like"/>
    <property type="match status" value="1"/>
</dbReference>